<dbReference type="AlphaFoldDB" id="A0A835GGH7"/>
<comment type="caution">
    <text evidence="3">The sequence shown here is derived from an EMBL/GenBank/DDBJ whole genome shotgun (WGS) entry which is preliminary data.</text>
</comment>
<evidence type="ECO:0000259" key="2">
    <source>
        <dbReference type="Pfam" id="PF13843"/>
    </source>
</evidence>
<gene>
    <name evidence="3" type="ORF">HW555_005401</name>
</gene>
<evidence type="ECO:0000313" key="4">
    <source>
        <dbReference type="Proteomes" id="UP000648187"/>
    </source>
</evidence>
<dbReference type="PANTHER" id="PTHR47272:SF2">
    <property type="entry name" value="PIGGYBAC TRANSPOSABLE ELEMENT-DERIVED PROTEIN 3-LIKE"/>
    <property type="match status" value="1"/>
</dbReference>
<organism evidence="3 4">
    <name type="scientific">Spodoptera exigua</name>
    <name type="common">Beet armyworm</name>
    <name type="synonym">Noctua fulgens</name>
    <dbReference type="NCBI Taxonomy" id="7107"/>
    <lineage>
        <taxon>Eukaryota</taxon>
        <taxon>Metazoa</taxon>
        <taxon>Ecdysozoa</taxon>
        <taxon>Arthropoda</taxon>
        <taxon>Hexapoda</taxon>
        <taxon>Insecta</taxon>
        <taxon>Pterygota</taxon>
        <taxon>Neoptera</taxon>
        <taxon>Endopterygota</taxon>
        <taxon>Lepidoptera</taxon>
        <taxon>Glossata</taxon>
        <taxon>Ditrysia</taxon>
        <taxon>Noctuoidea</taxon>
        <taxon>Noctuidae</taxon>
        <taxon>Amphipyrinae</taxon>
        <taxon>Spodoptera</taxon>
    </lineage>
</organism>
<evidence type="ECO:0000313" key="3">
    <source>
        <dbReference type="EMBL" id="KAF9417478.1"/>
    </source>
</evidence>
<feature type="region of interest" description="Disordered" evidence="1">
    <location>
        <begin position="515"/>
        <end position="534"/>
    </location>
</feature>
<protein>
    <recommendedName>
        <fullName evidence="2">PiggyBac transposable element-derived protein domain-containing protein</fullName>
    </recommendedName>
</protein>
<dbReference type="Pfam" id="PF13843">
    <property type="entry name" value="DDE_Tnp_1_7"/>
    <property type="match status" value="1"/>
</dbReference>
<dbReference type="InterPro" id="IPR029526">
    <property type="entry name" value="PGBD"/>
</dbReference>
<accession>A0A835GGH7</accession>
<reference evidence="3" key="1">
    <citation type="submission" date="2020-08" db="EMBL/GenBank/DDBJ databases">
        <title>Spodoptera exigua strain:BAW_Kor-Di-RS1 Genome sequencing and assembly.</title>
        <authorList>
            <person name="Kim J."/>
            <person name="Nam H.Y."/>
            <person name="Kwon M."/>
            <person name="Choi J.H."/>
            <person name="Cho S.R."/>
            <person name="Kim G.-H."/>
        </authorList>
    </citation>
    <scope>NUCLEOTIDE SEQUENCE</scope>
    <source>
        <strain evidence="3">BAW_Kor-Di-RS1</strain>
        <tissue evidence="3">Whole-body</tissue>
    </source>
</reference>
<evidence type="ECO:0000256" key="1">
    <source>
        <dbReference type="SAM" id="MobiDB-lite"/>
    </source>
</evidence>
<name>A0A835GGH7_SPOEX</name>
<sequence length="600" mass="69049">MAAYFDPSGGTLLPLSDDRILELLGDGTESDIEEFHDEEDSETEPRVLAELVGEEECSEASSDEIEPERLSQRIQSRIGRSRTTATQRNLQQRGHGETWKNIPFTDKLHQYAVTVPKNPVRTPSEYFHDYFDEGFFDSTAQCTNLYHMRKTGQELKTTKAEIAKVFGVHILMGCLPYPRMPMYWRANMRIGLIADKIVRDRFITLRNALHVVDHDQPTETETSNPLWKVQPIIKRVQDTCNRLERVPSYYSVDEQMIPFTGRCSLRQVVKNKPRPVGFKNFVLTTSEGLMLDFEIYRGANTMFADTSLGLGPSVILHLTRSVPPGSCVYHDRFFTTVPLLEEMNRRNIHSSGTIMFNRIPDRAACKFKQDSAMSRGESQHYTRDSTVIVKWRDNKSVIMASNCTGSSSGTIVKRWDKKQRGYIDVAAPKIIQQYNQHMGGVDILDQQMEYYRTFIKTKKWPLKVIIHFLDLALVNSWRLYKNDCVANGYPRKDILTLLDFRFSVADTLTNFPEKDRRDDGALDSENVPPPINRQYRPIRPSLGKRYDGYDHVAVFDDIKAPRSCMMEGCHSRSKIKCSKCGVYLCLSRNQNCFQLYHLKP</sequence>
<dbReference type="PANTHER" id="PTHR47272">
    <property type="entry name" value="DDE_TNP_1_7 DOMAIN-CONTAINING PROTEIN"/>
    <property type="match status" value="1"/>
</dbReference>
<dbReference type="EMBL" id="JACKWZ010000070">
    <property type="protein sequence ID" value="KAF9417478.1"/>
    <property type="molecule type" value="Genomic_DNA"/>
</dbReference>
<dbReference type="Proteomes" id="UP000648187">
    <property type="component" value="Unassembled WGS sequence"/>
</dbReference>
<keyword evidence="4" id="KW-1185">Reference proteome</keyword>
<proteinExistence type="predicted"/>
<feature type="domain" description="PiggyBac transposable element-derived protein" evidence="2">
    <location>
        <begin position="122"/>
        <end position="477"/>
    </location>
</feature>